<protein>
    <submittedName>
        <fullName evidence="1">Uncharacterized protein</fullName>
    </submittedName>
</protein>
<reference evidence="1" key="2">
    <citation type="journal article" date="2015" name="Data Brief">
        <title>Shoot transcriptome of the giant reed, Arundo donax.</title>
        <authorList>
            <person name="Barrero R.A."/>
            <person name="Guerrero F.D."/>
            <person name="Moolhuijzen P."/>
            <person name="Goolsby J.A."/>
            <person name="Tidwell J."/>
            <person name="Bellgard S.E."/>
            <person name="Bellgard M.I."/>
        </authorList>
    </citation>
    <scope>NUCLEOTIDE SEQUENCE</scope>
    <source>
        <tissue evidence="1">Shoot tissue taken approximately 20 cm above the soil surface</tissue>
    </source>
</reference>
<dbReference type="AlphaFoldDB" id="A0A0A9B6V7"/>
<accession>A0A0A9B6V7</accession>
<dbReference type="EMBL" id="GBRH01238171">
    <property type="protein sequence ID" value="JAD59724.1"/>
    <property type="molecule type" value="Transcribed_RNA"/>
</dbReference>
<name>A0A0A9B6V7_ARUDO</name>
<reference evidence="1" key="1">
    <citation type="submission" date="2014-09" db="EMBL/GenBank/DDBJ databases">
        <authorList>
            <person name="Magalhaes I.L.F."/>
            <person name="Oliveira U."/>
            <person name="Santos F.R."/>
            <person name="Vidigal T.H.D.A."/>
            <person name="Brescovit A.D."/>
            <person name="Santos A.J."/>
        </authorList>
    </citation>
    <scope>NUCLEOTIDE SEQUENCE</scope>
    <source>
        <tissue evidence="1">Shoot tissue taken approximately 20 cm above the soil surface</tissue>
    </source>
</reference>
<evidence type="ECO:0000313" key="1">
    <source>
        <dbReference type="EMBL" id="JAD59724.1"/>
    </source>
</evidence>
<organism evidence="1">
    <name type="scientific">Arundo donax</name>
    <name type="common">Giant reed</name>
    <name type="synonym">Donax arundinaceus</name>
    <dbReference type="NCBI Taxonomy" id="35708"/>
    <lineage>
        <taxon>Eukaryota</taxon>
        <taxon>Viridiplantae</taxon>
        <taxon>Streptophyta</taxon>
        <taxon>Embryophyta</taxon>
        <taxon>Tracheophyta</taxon>
        <taxon>Spermatophyta</taxon>
        <taxon>Magnoliopsida</taxon>
        <taxon>Liliopsida</taxon>
        <taxon>Poales</taxon>
        <taxon>Poaceae</taxon>
        <taxon>PACMAD clade</taxon>
        <taxon>Arundinoideae</taxon>
        <taxon>Arundineae</taxon>
        <taxon>Arundo</taxon>
    </lineage>
</organism>
<proteinExistence type="predicted"/>
<sequence>MMLETRNEVESSDFQYSGQALTTIYEQVHQLNEGSAYCKQT</sequence>